<dbReference type="AlphaFoldDB" id="T1BDR1"/>
<protein>
    <submittedName>
        <fullName evidence="1">Glutathione-dependent formaldehyde-activating, GFA</fullName>
    </submittedName>
</protein>
<organism evidence="1">
    <name type="scientific">mine drainage metagenome</name>
    <dbReference type="NCBI Taxonomy" id="410659"/>
    <lineage>
        <taxon>unclassified sequences</taxon>
        <taxon>metagenomes</taxon>
        <taxon>ecological metagenomes</taxon>
    </lineage>
</organism>
<reference evidence="1" key="1">
    <citation type="submission" date="2013-08" db="EMBL/GenBank/DDBJ databases">
        <authorList>
            <person name="Mendez C."/>
            <person name="Richter M."/>
            <person name="Ferrer M."/>
            <person name="Sanchez J."/>
        </authorList>
    </citation>
    <scope>NUCLEOTIDE SEQUENCE</scope>
</reference>
<dbReference type="EMBL" id="AUZZ01004654">
    <property type="protein sequence ID" value="EQD52355.1"/>
    <property type="molecule type" value="Genomic_DNA"/>
</dbReference>
<proteinExistence type="predicted"/>
<reference evidence="1" key="2">
    <citation type="journal article" date="2014" name="ISME J.">
        <title>Microbial stratification in low pH oxic and suboxic macroscopic growths along an acid mine drainage.</title>
        <authorList>
            <person name="Mendez-Garcia C."/>
            <person name="Mesa V."/>
            <person name="Sprenger R.R."/>
            <person name="Richter M."/>
            <person name="Diez M.S."/>
            <person name="Solano J."/>
            <person name="Bargiela R."/>
            <person name="Golyshina O.V."/>
            <person name="Manteca A."/>
            <person name="Ramos J.L."/>
            <person name="Gallego J.R."/>
            <person name="Llorente I."/>
            <person name="Martins Dos Santos V.A."/>
            <person name="Jensen O.N."/>
            <person name="Pelaez A.I."/>
            <person name="Sanchez J."/>
            <person name="Ferrer M."/>
        </authorList>
    </citation>
    <scope>NUCLEOTIDE SEQUENCE</scope>
</reference>
<name>T1BDR1_9ZZZZ</name>
<gene>
    <name evidence="1" type="ORF">B2A_06565</name>
</gene>
<accession>T1BDR1</accession>
<feature type="non-terminal residue" evidence="1">
    <location>
        <position position="1"/>
    </location>
</feature>
<evidence type="ECO:0000313" key="1">
    <source>
        <dbReference type="EMBL" id="EQD52355.1"/>
    </source>
</evidence>
<sequence length="53" mass="5789">KLIDVYAAVLPSLEFKPSVHVSYGEKVLSIKDGLPKMKDFPKEMGGSGELLPE</sequence>
<comment type="caution">
    <text evidence="1">The sequence shown here is derived from an EMBL/GenBank/DDBJ whole genome shotgun (WGS) entry which is preliminary data.</text>
</comment>